<comment type="similarity">
    <text evidence="1">Belongs to the GHMP kinase family. GalK subfamily.</text>
</comment>
<keyword evidence="9" id="KW-1185">Reference proteome</keyword>
<reference evidence="8" key="1">
    <citation type="submission" date="2020-08" db="EMBL/GenBank/DDBJ databases">
        <title>Genome public.</title>
        <authorList>
            <person name="Liu C."/>
            <person name="Sun Q."/>
        </authorList>
    </citation>
    <scope>NUCLEOTIDE SEQUENCE</scope>
    <source>
        <strain evidence="8">NSJ-64</strain>
    </source>
</reference>
<accession>A0A926ENF4</accession>
<dbReference type="InterPro" id="IPR036554">
    <property type="entry name" value="GHMP_kinase_C_sf"/>
</dbReference>
<dbReference type="Proteomes" id="UP000623678">
    <property type="component" value="Unassembled WGS sequence"/>
</dbReference>
<dbReference type="InterPro" id="IPR014721">
    <property type="entry name" value="Ribsml_uS5_D2-typ_fold_subgr"/>
</dbReference>
<dbReference type="Gene3D" id="3.30.70.890">
    <property type="entry name" value="GHMP kinase, C-terminal domain"/>
    <property type="match status" value="1"/>
</dbReference>
<evidence type="ECO:0000259" key="7">
    <source>
        <dbReference type="Pfam" id="PF10509"/>
    </source>
</evidence>
<dbReference type="PROSITE" id="PS00627">
    <property type="entry name" value="GHMP_KINASES_ATP"/>
    <property type="match status" value="1"/>
</dbReference>
<comment type="caution">
    <text evidence="8">The sequence shown here is derived from an EMBL/GenBank/DDBJ whole genome shotgun (WGS) entry which is preliminary data.</text>
</comment>
<organism evidence="8 9">
    <name type="scientific">Youxingia wuxianensis</name>
    <dbReference type="NCBI Taxonomy" id="2763678"/>
    <lineage>
        <taxon>Bacteria</taxon>
        <taxon>Bacillati</taxon>
        <taxon>Bacillota</taxon>
        <taxon>Clostridia</taxon>
        <taxon>Eubacteriales</taxon>
        <taxon>Oscillospiraceae</taxon>
        <taxon>Youxingia</taxon>
    </lineage>
</organism>
<evidence type="ECO:0000259" key="6">
    <source>
        <dbReference type="Pfam" id="PF00288"/>
    </source>
</evidence>
<evidence type="ECO:0000256" key="5">
    <source>
        <dbReference type="ARBA" id="ARBA00022840"/>
    </source>
</evidence>
<feature type="domain" description="Galactokinase N-terminal" evidence="7">
    <location>
        <begin position="43"/>
        <end position="93"/>
    </location>
</feature>
<feature type="domain" description="GHMP kinase N-terminal" evidence="6">
    <location>
        <begin position="129"/>
        <end position="217"/>
    </location>
</feature>
<dbReference type="PANTHER" id="PTHR10457:SF7">
    <property type="entry name" value="GALACTOKINASE-RELATED"/>
    <property type="match status" value="1"/>
</dbReference>
<keyword evidence="5" id="KW-0067">ATP-binding</keyword>
<evidence type="ECO:0000256" key="1">
    <source>
        <dbReference type="ARBA" id="ARBA00006566"/>
    </source>
</evidence>
<dbReference type="PIRSF" id="PIRSF000530">
    <property type="entry name" value="Galactokinase"/>
    <property type="match status" value="1"/>
</dbReference>
<evidence type="ECO:0000256" key="3">
    <source>
        <dbReference type="ARBA" id="ARBA00022741"/>
    </source>
</evidence>
<keyword evidence="3" id="KW-0547">Nucleotide-binding</keyword>
<dbReference type="RefSeq" id="WP_262394281.1">
    <property type="nucleotide sequence ID" value="NZ_JACRTD010000002.1"/>
</dbReference>
<dbReference type="Pfam" id="PF10509">
    <property type="entry name" value="GalKase_gal_bdg"/>
    <property type="match status" value="1"/>
</dbReference>
<keyword evidence="4" id="KW-0418">Kinase</keyword>
<dbReference type="SUPFAM" id="SSF54211">
    <property type="entry name" value="Ribosomal protein S5 domain 2-like"/>
    <property type="match status" value="1"/>
</dbReference>
<dbReference type="AlphaFoldDB" id="A0A926ENF4"/>
<dbReference type="InterPro" id="IPR019539">
    <property type="entry name" value="GalKase_N"/>
</dbReference>
<dbReference type="InterPro" id="IPR006203">
    <property type="entry name" value="GHMP_knse_ATP-bd_CS"/>
</dbReference>
<dbReference type="PANTHER" id="PTHR10457">
    <property type="entry name" value="MEVALONATE KINASE/GALACTOKINASE"/>
    <property type="match status" value="1"/>
</dbReference>
<dbReference type="GO" id="GO:0005524">
    <property type="term" value="F:ATP binding"/>
    <property type="evidence" value="ECO:0007669"/>
    <property type="project" value="UniProtKB-KW"/>
</dbReference>
<sequence>MQTTAGLKENITSGKLDKTLTYLYSCDAQGLKEQKERYLKAVEKFESLFGQGRKGEFFSAPGRTELSGNHTDHQNGRVLAAGVNLDVIAVASPNDENIIRIQSEGYPMDTIDLRDLSIQEKEKNKAASLIRGVAARFQQLGHAIGGFDAYTNSNVLKGSGLSSSAAFEVLVGVMINHLYSGQSSHGVEIAQAGQYAENVYFGKPCGLMDQTASAVGGFLTIDFADPAQPIVKRIDFDFSHSGYQLCIINTGGNHADLTDDYASVPTEMRSVAAALGKEVLRQVEPNEFYENMGILREKCSDRALLRAIHFFDDNDRVPKQAEALKNNNFEEFKRLVIQSGRSSFMYLQNVFTCKNPTEQGLSLGLALSEHILQGAGAWRVHGGGFAGTIQAFVPVEMLEEYKAKMEQVFGENTCYVLSVRPVGGVKVSEELL</sequence>
<dbReference type="PRINTS" id="PR00959">
    <property type="entry name" value="MEVGALKINASE"/>
</dbReference>
<dbReference type="Pfam" id="PF00288">
    <property type="entry name" value="GHMP_kinases_N"/>
    <property type="match status" value="1"/>
</dbReference>
<dbReference type="InterPro" id="IPR006204">
    <property type="entry name" value="GHMP_kinase_N_dom"/>
</dbReference>
<gene>
    <name evidence="8" type="ORF">H8705_02490</name>
</gene>
<dbReference type="PRINTS" id="PR00473">
    <property type="entry name" value="GALCTOKINASE"/>
</dbReference>
<dbReference type="InterPro" id="IPR000705">
    <property type="entry name" value="Galactokinase"/>
</dbReference>
<proteinExistence type="inferred from homology"/>
<name>A0A926ENF4_9FIRM</name>
<evidence type="ECO:0000313" key="8">
    <source>
        <dbReference type="EMBL" id="MBC8584447.1"/>
    </source>
</evidence>
<protein>
    <submittedName>
        <fullName evidence="8">Galactokinase</fullName>
    </submittedName>
</protein>
<dbReference type="InterPro" id="IPR006206">
    <property type="entry name" value="Mevalonate/galactokinase"/>
</dbReference>
<evidence type="ECO:0000256" key="2">
    <source>
        <dbReference type="ARBA" id="ARBA00022679"/>
    </source>
</evidence>
<keyword evidence="2" id="KW-0808">Transferase</keyword>
<dbReference type="GO" id="GO:0006012">
    <property type="term" value="P:galactose metabolic process"/>
    <property type="evidence" value="ECO:0007669"/>
    <property type="project" value="InterPro"/>
</dbReference>
<dbReference type="GO" id="GO:0005829">
    <property type="term" value="C:cytosol"/>
    <property type="evidence" value="ECO:0007669"/>
    <property type="project" value="TreeGrafter"/>
</dbReference>
<evidence type="ECO:0000313" key="9">
    <source>
        <dbReference type="Proteomes" id="UP000623678"/>
    </source>
</evidence>
<dbReference type="SUPFAM" id="SSF55060">
    <property type="entry name" value="GHMP Kinase, C-terminal domain"/>
    <property type="match status" value="1"/>
</dbReference>
<dbReference type="GO" id="GO:0004335">
    <property type="term" value="F:galactokinase activity"/>
    <property type="evidence" value="ECO:0007669"/>
    <property type="project" value="InterPro"/>
</dbReference>
<evidence type="ECO:0000256" key="4">
    <source>
        <dbReference type="ARBA" id="ARBA00022777"/>
    </source>
</evidence>
<dbReference type="Gene3D" id="3.30.230.10">
    <property type="match status" value="1"/>
</dbReference>
<dbReference type="InterPro" id="IPR020568">
    <property type="entry name" value="Ribosomal_Su5_D2-typ_SF"/>
</dbReference>
<dbReference type="EMBL" id="JACRTD010000002">
    <property type="protein sequence ID" value="MBC8584447.1"/>
    <property type="molecule type" value="Genomic_DNA"/>
</dbReference>